<evidence type="ECO:0000256" key="1">
    <source>
        <dbReference type="ARBA" id="ARBA00006484"/>
    </source>
</evidence>
<dbReference type="RefSeq" id="WP_064628356.1">
    <property type="nucleotide sequence ID" value="NZ_LQYE01000002.1"/>
</dbReference>
<dbReference type="SUPFAM" id="SSF51735">
    <property type="entry name" value="NAD(P)-binding Rossmann-fold domains"/>
    <property type="match status" value="1"/>
</dbReference>
<accession>A0A179VHQ2</accession>
<dbReference type="CDD" id="cd05233">
    <property type="entry name" value="SDR_c"/>
    <property type="match status" value="1"/>
</dbReference>
<dbReference type="InterPro" id="IPR036291">
    <property type="entry name" value="NAD(P)-bd_dom_sf"/>
</dbReference>
<dbReference type="GO" id="GO:0016491">
    <property type="term" value="F:oxidoreductase activity"/>
    <property type="evidence" value="ECO:0007669"/>
    <property type="project" value="UniProtKB-KW"/>
</dbReference>
<dbReference type="Proteomes" id="UP000186919">
    <property type="component" value="Unassembled WGS sequence"/>
</dbReference>
<keyword evidence="2" id="KW-0560">Oxidoreductase</keyword>
<organism evidence="4 5">
    <name type="scientific">Mycobacteroides immunogenum</name>
    <dbReference type="NCBI Taxonomy" id="83262"/>
    <lineage>
        <taxon>Bacteria</taxon>
        <taxon>Bacillati</taxon>
        <taxon>Actinomycetota</taxon>
        <taxon>Actinomycetes</taxon>
        <taxon>Mycobacteriales</taxon>
        <taxon>Mycobacteriaceae</taxon>
        <taxon>Mycobacteroides</taxon>
    </lineage>
</organism>
<dbReference type="PANTHER" id="PTHR43391">
    <property type="entry name" value="RETINOL DEHYDROGENASE-RELATED"/>
    <property type="match status" value="1"/>
</dbReference>
<dbReference type="AlphaFoldDB" id="A0A179VHQ2"/>
<dbReference type="PRINTS" id="PR00080">
    <property type="entry name" value="SDRFAMILY"/>
</dbReference>
<protein>
    <submittedName>
        <fullName evidence="4">Short-chain dehydrogenase</fullName>
    </submittedName>
</protein>
<dbReference type="EMBL" id="LQYE01000002">
    <property type="protein sequence ID" value="OAT69806.1"/>
    <property type="molecule type" value="Genomic_DNA"/>
</dbReference>
<reference evidence="4 5" key="1">
    <citation type="submission" date="2016-01" db="EMBL/GenBank/DDBJ databases">
        <title>Mycobacterium immunogenum strain CD11_6 genome sequencing and assembly.</title>
        <authorList>
            <person name="Kaur G."/>
            <person name="Nair G.R."/>
            <person name="Mayilraj S."/>
        </authorList>
    </citation>
    <scope>NUCLEOTIDE SEQUENCE [LARGE SCALE GENOMIC DNA]</scope>
    <source>
        <strain evidence="4 5">CD11-6</strain>
    </source>
</reference>
<dbReference type="Gene3D" id="3.40.50.720">
    <property type="entry name" value="NAD(P)-binding Rossmann-like Domain"/>
    <property type="match status" value="1"/>
</dbReference>
<comment type="caution">
    <text evidence="4">The sequence shown here is derived from an EMBL/GenBank/DDBJ whole genome shotgun (WGS) entry which is preliminary data.</text>
</comment>
<dbReference type="Pfam" id="PF00106">
    <property type="entry name" value="adh_short"/>
    <property type="match status" value="1"/>
</dbReference>
<dbReference type="NCBIfam" id="NF004526">
    <property type="entry name" value="PRK05872.1"/>
    <property type="match status" value="1"/>
</dbReference>
<dbReference type="PRINTS" id="PR00081">
    <property type="entry name" value="GDHRDH"/>
</dbReference>
<dbReference type="PANTHER" id="PTHR43391:SF94">
    <property type="entry name" value="OXIDOREDUCTASE-RELATED"/>
    <property type="match status" value="1"/>
</dbReference>
<evidence type="ECO:0000313" key="4">
    <source>
        <dbReference type="EMBL" id="OAT69806.1"/>
    </source>
</evidence>
<evidence type="ECO:0000313" key="5">
    <source>
        <dbReference type="Proteomes" id="UP000186919"/>
    </source>
</evidence>
<sequence>MASTSRRMFGQVAVITGGANGIGAELARQLSARGASVAVLDSDAGRAEALAAELGDGAVGFGADVTAPDSVVTAMDAVVRRFGGIDIVVANAGIAGPIATVVTVNPEQWQRVIDVNLVGVFHTVRIAAPHIQSRRGYVMVVASAAAALPGPTFSAYMASKWGVEALARALRIELSDSGVGVGIAYFGLIDTQLGNSISGNHGLGAIMSTLPDAIGKAAPVSVAAAALADGIVRRKRRVYAPRWVPLLLDLRTAVYHLDGFLGRNKRLRNAIRKANVGVV</sequence>
<dbReference type="InterPro" id="IPR002347">
    <property type="entry name" value="SDR_fam"/>
</dbReference>
<evidence type="ECO:0000256" key="2">
    <source>
        <dbReference type="ARBA" id="ARBA00023002"/>
    </source>
</evidence>
<proteinExistence type="inferred from homology"/>
<gene>
    <name evidence="4" type="ORF">AWB85_19310</name>
</gene>
<evidence type="ECO:0000256" key="3">
    <source>
        <dbReference type="RuleBase" id="RU000363"/>
    </source>
</evidence>
<name>A0A179VHQ2_9MYCO</name>
<comment type="similarity">
    <text evidence="1 3">Belongs to the short-chain dehydrogenases/reductases (SDR) family.</text>
</comment>